<comment type="caution">
    <text evidence="9">The sequence shown here is derived from an EMBL/GenBank/DDBJ whole genome shotgun (WGS) entry which is preliminary data.</text>
</comment>
<comment type="subcellular location">
    <subcellularLocation>
        <location evidence="1">Nucleus</location>
    </subcellularLocation>
</comment>
<evidence type="ECO:0000256" key="3">
    <source>
        <dbReference type="ARBA" id="ARBA00023015"/>
    </source>
</evidence>
<evidence type="ECO:0000256" key="5">
    <source>
        <dbReference type="ARBA" id="ARBA00023163"/>
    </source>
</evidence>
<evidence type="ECO:0000256" key="1">
    <source>
        <dbReference type="ARBA" id="ARBA00004123"/>
    </source>
</evidence>
<dbReference type="PANTHER" id="PTHR12533:SF7">
    <property type="entry name" value="NFAT NUCLEAR FACTOR, ISOFORM B"/>
    <property type="match status" value="1"/>
</dbReference>
<dbReference type="Gene3D" id="2.60.40.10">
    <property type="entry name" value="Immunoglobulins"/>
    <property type="match status" value="1"/>
</dbReference>
<dbReference type="InterPro" id="IPR032397">
    <property type="entry name" value="RHD_dimer"/>
</dbReference>
<feature type="compositionally biased region" description="Polar residues" evidence="7">
    <location>
        <begin position="482"/>
        <end position="506"/>
    </location>
</feature>
<keyword evidence="3" id="KW-0805">Transcription regulation</keyword>
<dbReference type="PROSITE" id="PS50254">
    <property type="entry name" value="REL_2"/>
    <property type="match status" value="1"/>
</dbReference>
<keyword evidence="6" id="KW-0539">Nucleus</keyword>
<keyword evidence="5" id="KW-0804">Transcription</keyword>
<dbReference type="InterPro" id="IPR037059">
    <property type="entry name" value="RHD_DNA_bind_dom_sf"/>
</dbReference>
<dbReference type="Gene3D" id="2.60.40.340">
    <property type="entry name" value="Rel homology domain (RHD), DNA-binding domain"/>
    <property type="match status" value="1"/>
</dbReference>
<dbReference type="InterPro" id="IPR013783">
    <property type="entry name" value="Ig-like_fold"/>
</dbReference>
<feature type="region of interest" description="Disordered" evidence="7">
    <location>
        <begin position="452"/>
        <end position="515"/>
    </location>
</feature>
<dbReference type="InterPro" id="IPR014756">
    <property type="entry name" value="Ig_E-set"/>
</dbReference>
<keyword evidence="2" id="KW-0597">Phosphoprotein</keyword>
<dbReference type="InterPro" id="IPR011539">
    <property type="entry name" value="RHD_DNA_bind_dom"/>
</dbReference>
<dbReference type="EMBL" id="JAPWDV010000003">
    <property type="protein sequence ID" value="KAJ6218573.1"/>
    <property type="molecule type" value="Genomic_DNA"/>
</dbReference>
<dbReference type="GO" id="GO:0000981">
    <property type="term" value="F:DNA-binding transcription factor activity, RNA polymerase II-specific"/>
    <property type="evidence" value="ECO:0007669"/>
    <property type="project" value="TreeGrafter"/>
</dbReference>
<name>A0A9Q0RJZ3_BLOTA</name>
<dbReference type="AlphaFoldDB" id="A0A9Q0RJZ3"/>
<dbReference type="Pfam" id="PF00554">
    <property type="entry name" value="RHD_DNA_bind"/>
    <property type="match status" value="1"/>
</dbReference>
<evidence type="ECO:0000313" key="9">
    <source>
        <dbReference type="EMBL" id="KAJ6218573.1"/>
    </source>
</evidence>
<sequence>MLNLTCKPSSIGKRLPHSNPILSSQHLPQHQQPSTSNNGYSTGSCHLAEYVPPSSLMNEQLSGSINQLRPRANLPTSQTRAINNMLYHPTTPLHPKKINGSNNNTNNIGFNNTRYLTEGSRGAIKDKSGHGYPVIKLCGYMRQPIKIQCFIGHDKHIGTPHLFYQASRIAGKNSTNCQLKKVDGTSIILMEATPSNNMEINVDCIGILKERNVDVEQKLNKFQSRIVTGGTSSSSTSNNNDDVQQSVNNIKRSTRCRLVFRCEIPETGEILQAVSVPILCTQPLGTPEINKKSTDQCDINGGVELFIIGKNFLKDAKVIFRNEKWIKIVEPNREYLKSTHLICMIPPFDGMVHSSKDNRRLSKSRTNKSCASNHLSSSSSSSCSQRPMKAYELSLMVKSGGKCSEPHRFFYTVNGQLDTNDVVATTDSGEVLTLSSYDTESTNNTMMDSLIDDNSCSMKESSPYINHQGQQQQQQQQQQFQLETNQAISHSVDVNESSIASTSNSPIGIGSNAEMTPQLGQDVLSPIGGSTLIQTTGPEQILDQQSNSATVQVNESPSVLQSCMAAAAVVAANEVQALSNSNQLTAANLHQTVTTAAAVAVAATEAVLADNSPSSNCGLDSQQASQTIPNPPNQSAVALVAAQINSMIPYLTISDTASALAAAAAIKQEPEPSTVPSQTVTQPGSTYMTMPSHDTNTFQPNLIITPSSNSQSTIATSPKQQQQQLQSMMIEPNETMKTETNHIGLMNQFGTTDADVNQRVHTTITSTNVSIGNMSMETNPISFAALNHQATTQTSIVVDPMATLKVDTLTLNDKVQLPQLTLSDINNQLSIPSVVATTSAQMNMIPIETVMNNEKPVMFSSEIVSTNNHINLVKTVTLSDGSMVSMTTAEPTKQEPSSASSASVIMGPSSGYQANLVNHHMQLSSTASDYSGLISSDLIISFYILAKP</sequence>
<dbReference type="PANTHER" id="PTHR12533">
    <property type="entry name" value="NFAT"/>
    <property type="match status" value="1"/>
</dbReference>
<feature type="compositionally biased region" description="Polar residues" evidence="7">
    <location>
        <begin position="452"/>
        <end position="467"/>
    </location>
</feature>
<evidence type="ECO:0000313" key="10">
    <source>
        <dbReference type="Proteomes" id="UP001142055"/>
    </source>
</evidence>
<protein>
    <recommendedName>
        <fullName evidence="8">RHD domain-containing protein</fullName>
    </recommendedName>
</protein>
<dbReference type="SUPFAM" id="SSF49417">
    <property type="entry name" value="p53-like transcription factors"/>
    <property type="match status" value="1"/>
</dbReference>
<evidence type="ECO:0000256" key="6">
    <source>
        <dbReference type="ARBA" id="ARBA00023242"/>
    </source>
</evidence>
<feature type="region of interest" description="Disordered" evidence="7">
    <location>
        <begin position="1"/>
        <end position="44"/>
    </location>
</feature>
<reference evidence="9" key="1">
    <citation type="submission" date="2022-12" db="EMBL/GenBank/DDBJ databases">
        <title>Genome assemblies of Blomia tropicalis.</title>
        <authorList>
            <person name="Cui Y."/>
        </authorList>
    </citation>
    <scope>NUCLEOTIDE SEQUENCE</scope>
    <source>
        <tissue evidence="9">Adult mites</tissue>
    </source>
</reference>
<dbReference type="Proteomes" id="UP001142055">
    <property type="component" value="Chromosome 3"/>
</dbReference>
<evidence type="ECO:0000256" key="7">
    <source>
        <dbReference type="SAM" id="MobiDB-lite"/>
    </source>
</evidence>
<keyword evidence="4" id="KW-0238">DNA-binding</keyword>
<feature type="domain" description="RHD" evidence="8">
    <location>
        <begin position="117"/>
        <end position="295"/>
    </location>
</feature>
<dbReference type="InterPro" id="IPR008366">
    <property type="entry name" value="NFAT"/>
</dbReference>
<feature type="region of interest" description="Disordered" evidence="7">
    <location>
        <begin position="354"/>
        <end position="384"/>
    </location>
</feature>
<evidence type="ECO:0000256" key="2">
    <source>
        <dbReference type="ARBA" id="ARBA00022553"/>
    </source>
</evidence>
<proteinExistence type="predicted"/>
<evidence type="ECO:0000256" key="4">
    <source>
        <dbReference type="ARBA" id="ARBA00023125"/>
    </source>
</evidence>
<dbReference type="Pfam" id="PF16179">
    <property type="entry name" value="RHD_dimer"/>
    <property type="match status" value="1"/>
</dbReference>
<dbReference type="GO" id="GO:0000978">
    <property type="term" value="F:RNA polymerase II cis-regulatory region sequence-specific DNA binding"/>
    <property type="evidence" value="ECO:0007669"/>
    <property type="project" value="TreeGrafter"/>
</dbReference>
<dbReference type="GO" id="GO:0005667">
    <property type="term" value="C:transcription regulator complex"/>
    <property type="evidence" value="ECO:0007669"/>
    <property type="project" value="TreeGrafter"/>
</dbReference>
<keyword evidence="10" id="KW-1185">Reference proteome</keyword>
<accession>A0A9Q0RJZ3</accession>
<dbReference type="SUPFAM" id="SSF81296">
    <property type="entry name" value="E set domains"/>
    <property type="match status" value="1"/>
</dbReference>
<feature type="compositionally biased region" description="Low complexity" evidence="7">
    <location>
        <begin position="22"/>
        <end position="36"/>
    </location>
</feature>
<feature type="compositionally biased region" description="Low complexity" evidence="7">
    <location>
        <begin position="369"/>
        <end position="384"/>
    </location>
</feature>
<feature type="compositionally biased region" description="Low complexity" evidence="7">
    <location>
        <begin position="468"/>
        <end position="481"/>
    </location>
</feature>
<feature type="region of interest" description="Disordered" evidence="7">
    <location>
        <begin position="611"/>
        <end position="630"/>
    </location>
</feature>
<dbReference type="InterPro" id="IPR008967">
    <property type="entry name" value="p53-like_TF_DNA-bd_sf"/>
</dbReference>
<evidence type="ECO:0000259" key="8">
    <source>
        <dbReference type="PROSITE" id="PS50254"/>
    </source>
</evidence>
<gene>
    <name evidence="9" type="ORF">RDWZM_009730</name>
</gene>
<organism evidence="9 10">
    <name type="scientific">Blomia tropicalis</name>
    <name type="common">Mite</name>
    <dbReference type="NCBI Taxonomy" id="40697"/>
    <lineage>
        <taxon>Eukaryota</taxon>
        <taxon>Metazoa</taxon>
        <taxon>Ecdysozoa</taxon>
        <taxon>Arthropoda</taxon>
        <taxon>Chelicerata</taxon>
        <taxon>Arachnida</taxon>
        <taxon>Acari</taxon>
        <taxon>Acariformes</taxon>
        <taxon>Sarcoptiformes</taxon>
        <taxon>Astigmata</taxon>
        <taxon>Glycyphagoidea</taxon>
        <taxon>Echimyopodidae</taxon>
        <taxon>Blomia</taxon>
    </lineage>
</organism>
<dbReference type="GO" id="GO:0005634">
    <property type="term" value="C:nucleus"/>
    <property type="evidence" value="ECO:0007669"/>
    <property type="project" value="UniProtKB-SubCell"/>
</dbReference>